<evidence type="ECO:0000256" key="2">
    <source>
        <dbReference type="ARBA" id="ARBA00007242"/>
    </source>
</evidence>
<dbReference type="GeneID" id="100496332"/>
<evidence type="ECO:0000256" key="4">
    <source>
        <dbReference type="ARBA" id="ARBA00022692"/>
    </source>
</evidence>
<organism evidence="21">
    <name type="scientific">Xenopus tropicalis</name>
    <name type="common">Western clawed frog</name>
    <name type="synonym">Silurana tropicalis</name>
    <dbReference type="NCBI Taxonomy" id="8364"/>
    <lineage>
        <taxon>Eukaryota</taxon>
        <taxon>Metazoa</taxon>
        <taxon>Chordata</taxon>
        <taxon>Craniata</taxon>
        <taxon>Vertebrata</taxon>
        <taxon>Euteleostomi</taxon>
        <taxon>Amphibia</taxon>
        <taxon>Batrachia</taxon>
        <taxon>Anura</taxon>
        <taxon>Pipoidea</taxon>
        <taxon>Pipidae</taxon>
        <taxon>Xenopodinae</taxon>
        <taxon>Xenopus</taxon>
        <taxon>Silurana</taxon>
    </lineage>
</organism>
<evidence type="ECO:0000313" key="23">
    <source>
        <dbReference type="RefSeq" id="XP_031750226.1"/>
    </source>
</evidence>
<feature type="transmembrane region" description="Helical" evidence="18">
    <location>
        <begin position="650"/>
        <end position="672"/>
    </location>
</feature>
<evidence type="ECO:0000256" key="17">
    <source>
        <dbReference type="SAM" id="MobiDB-lite"/>
    </source>
</evidence>
<feature type="transmembrane region" description="Helical" evidence="18">
    <location>
        <begin position="422"/>
        <end position="447"/>
    </location>
</feature>
<feature type="region of interest" description="Disordered" evidence="17">
    <location>
        <begin position="1083"/>
        <end position="1271"/>
    </location>
</feature>
<dbReference type="CTD" id="440435"/>
<keyword evidence="11 23" id="KW-0675">Receptor</keyword>
<feature type="region of interest" description="Disordered" evidence="17">
    <location>
        <begin position="1335"/>
        <end position="1356"/>
    </location>
</feature>
<feature type="compositionally biased region" description="Basic and acidic residues" evidence="17">
    <location>
        <begin position="840"/>
        <end position="852"/>
    </location>
</feature>
<keyword evidence="7" id="KW-0770">Synapse</keyword>
<keyword evidence="13" id="KW-0807">Transducer</keyword>
<dbReference type="Proteomes" id="UP000008143">
    <property type="component" value="Chromosome 10"/>
</dbReference>
<feature type="transmembrane region" description="Helical" evidence="18">
    <location>
        <begin position="534"/>
        <end position="554"/>
    </location>
</feature>
<name>A0A6I8QYU0_XENTR</name>
<dbReference type="Pfam" id="PF00003">
    <property type="entry name" value="7tm_3"/>
    <property type="match status" value="1"/>
</dbReference>
<feature type="compositionally biased region" description="Low complexity" evidence="17">
    <location>
        <begin position="67"/>
        <end position="97"/>
    </location>
</feature>
<gene>
    <name evidence="21 23 24" type="primary">gpr179</name>
</gene>
<feature type="region of interest" description="Disordered" evidence="17">
    <location>
        <begin position="948"/>
        <end position="1068"/>
    </location>
</feature>
<feature type="region of interest" description="Disordered" evidence="17">
    <location>
        <begin position="1493"/>
        <end position="1546"/>
    </location>
</feature>
<dbReference type="Xenbase" id="XB-GENE-994077">
    <property type="gene designation" value="gpr179"/>
</dbReference>
<reference evidence="23" key="3">
    <citation type="submission" date="2025-04" db="UniProtKB">
        <authorList>
            <consortium name="RefSeq"/>
        </authorList>
    </citation>
    <scope>IDENTIFICATION</scope>
    <source>
        <strain evidence="23">Nigerian</strain>
        <tissue evidence="23">Liver and blood</tissue>
    </source>
</reference>
<dbReference type="PROSITE" id="PS50259">
    <property type="entry name" value="G_PROTEIN_RECEP_F3_4"/>
    <property type="match status" value="1"/>
</dbReference>
<evidence type="ECO:0000256" key="12">
    <source>
        <dbReference type="ARBA" id="ARBA00023180"/>
    </source>
</evidence>
<feature type="compositionally biased region" description="Basic and acidic residues" evidence="17">
    <location>
        <begin position="1143"/>
        <end position="1154"/>
    </location>
</feature>
<feature type="region of interest" description="Disordered" evidence="17">
    <location>
        <begin position="31"/>
        <end position="51"/>
    </location>
</feature>
<evidence type="ECO:0000256" key="1">
    <source>
        <dbReference type="ARBA" id="ARBA00004487"/>
    </source>
</evidence>
<evidence type="ECO:0000313" key="24">
    <source>
        <dbReference type="Xenbase" id="XB-GENE-994077"/>
    </source>
</evidence>
<dbReference type="InterPro" id="IPR054714">
    <property type="entry name" value="GPR158_179_extracellular"/>
</dbReference>
<feature type="compositionally biased region" description="Low complexity" evidence="17">
    <location>
        <begin position="41"/>
        <end position="51"/>
    </location>
</feature>
<dbReference type="SUPFAM" id="SSF57184">
    <property type="entry name" value="Growth factor receptor domain"/>
    <property type="match status" value="1"/>
</dbReference>
<feature type="compositionally biased region" description="Polar residues" evidence="17">
    <location>
        <begin position="1012"/>
        <end position="1030"/>
    </location>
</feature>
<evidence type="ECO:0000256" key="19">
    <source>
        <dbReference type="SAM" id="SignalP"/>
    </source>
</evidence>
<dbReference type="GO" id="GO:0043005">
    <property type="term" value="C:neuron projection"/>
    <property type="evidence" value="ECO:0007669"/>
    <property type="project" value="UniProtKB-SubCell"/>
</dbReference>
<feature type="compositionally biased region" description="Basic and acidic residues" evidence="17">
    <location>
        <begin position="821"/>
        <end position="831"/>
    </location>
</feature>
<keyword evidence="5 19" id="KW-0732">Signal</keyword>
<keyword evidence="15" id="KW-0966">Cell projection</keyword>
<comment type="similarity">
    <text evidence="2">Belongs to the G-protein coupled receptor 3 family.</text>
</comment>
<evidence type="ECO:0000256" key="9">
    <source>
        <dbReference type="ARBA" id="ARBA00023136"/>
    </source>
</evidence>
<dbReference type="Ensembl" id="ENSXETT00000076434">
    <property type="protein sequence ID" value="ENSXETP00000077432"/>
    <property type="gene ID" value="ENSXETG00000033123"/>
</dbReference>
<evidence type="ECO:0000313" key="22">
    <source>
        <dbReference type="Proteomes" id="UP000008143"/>
    </source>
</evidence>
<keyword evidence="6 18" id="KW-1133">Transmembrane helix</keyword>
<feature type="region of interest" description="Disordered" evidence="17">
    <location>
        <begin position="738"/>
        <end position="853"/>
    </location>
</feature>
<proteinExistence type="inferred from homology"/>
<dbReference type="InterPro" id="IPR043458">
    <property type="entry name" value="GPR158/179"/>
</dbReference>
<feature type="compositionally biased region" description="Polar residues" evidence="17">
    <location>
        <begin position="1419"/>
        <end position="1430"/>
    </location>
</feature>
<protein>
    <submittedName>
        <fullName evidence="21">G protein-coupled receptor 179</fullName>
    </submittedName>
    <submittedName>
        <fullName evidence="23">Probable G-protein coupled receptor 179</fullName>
    </submittedName>
</protein>
<evidence type="ECO:0000259" key="20">
    <source>
        <dbReference type="PROSITE" id="PS50259"/>
    </source>
</evidence>
<feature type="compositionally biased region" description="Polar residues" evidence="17">
    <location>
        <begin position="1188"/>
        <end position="1199"/>
    </location>
</feature>
<dbReference type="PANTHER" id="PTHR32546">
    <property type="entry name" value="G-PROTEIN COUPLED RECEPTOR 158-RELATED"/>
    <property type="match status" value="1"/>
</dbReference>
<accession>A0A6I8QYU0</accession>
<dbReference type="GO" id="GO:0004930">
    <property type="term" value="F:G protein-coupled receptor activity"/>
    <property type="evidence" value="ECO:0007669"/>
    <property type="project" value="UniProtKB-KW"/>
</dbReference>
<keyword evidence="9 18" id="KW-0472">Membrane</keyword>
<dbReference type="Pfam" id="PF22572">
    <property type="entry name" value="GPR158_179_EC"/>
    <property type="match status" value="1"/>
</dbReference>
<evidence type="ECO:0000256" key="3">
    <source>
        <dbReference type="ARBA" id="ARBA00022475"/>
    </source>
</evidence>
<dbReference type="OMA" id="QIVHANE"/>
<keyword evidence="14" id="KW-0628">Postsynaptic cell membrane</keyword>
<evidence type="ECO:0000256" key="14">
    <source>
        <dbReference type="ARBA" id="ARBA00023257"/>
    </source>
</evidence>
<feature type="compositionally biased region" description="Polar residues" evidence="17">
    <location>
        <begin position="1112"/>
        <end position="1122"/>
    </location>
</feature>
<feature type="domain" description="G-protein coupled receptors family 3 profile" evidence="20">
    <location>
        <begin position="424"/>
        <end position="694"/>
    </location>
</feature>
<feature type="compositionally biased region" description="Low complexity" evidence="17">
    <location>
        <begin position="1220"/>
        <end position="1229"/>
    </location>
</feature>
<keyword evidence="4 18" id="KW-0812">Transmembrane</keyword>
<feature type="region of interest" description="Disordered" evidence="17">
    <location>
        <begin position="67"/>
        <end position="107"/>
    </location>
</feature>
<dbReference type="OrthoDB" id="5823771at2759"/>
<evidence type="ECO:0000256" key="7">
    <source>
        <dbReference type="ARBA" id="ARBA00023018"/>
    </source>
</evidence>
<feature type="transmembrane region" description="Helical" evidence="18">
    <location>
        <begin position="494"/>
        <end position="513"/>
    </location>
</feature>
<evidence type="ECO:0000313" key="21">
    <source>
        <dbReference type="Ensembl" id="ENSXETP00000077432"/>
    </source>
</evidence>
<dbReference type="RefSeq" id="XP_031750226.1">
    <property type="nucleotide sequence ID" value="XM_031894366.1"/>
</dbReference>
<feature type="compositionally biased region" description="Basic residues" evidence="17">
    <location>
        <begin position="748"/>
        <end position="758"/>
    </location>
</feature>
<evidence type="ECO:0000256" key="8">
    <source>
        <dbReference type="ARBA" id="ARBA00023040"/>
    </source>
</evidence>
<reference evidence="21" key="1">
    <citation type="journal article" date="2010" name="Science">
        <title>The genome of the Western clawed frog Xenopus tropicalis.</title>
        <authorList>
            <person name="Hellsten U."/>
            <person name="Harland R.M."/>
            <person name="Gilchrist M.J."/>
            <person name="Hendrix D."/>
            <person name="Jurka J."/>
            <person name="Kapitonov V."/>
            <person name="Ovcharenko I."/>
            <person name="Putnam N.H."/>
            <person name="Shu S."/>
            <person name="Taher L."/>
            <person name="Blitz I.L."/>
            <person name="Blumberg B."/>
            <person name="Dichmann D.S."/>
            <person name="Dubchak I."/>
            <person name="Amaya E."/>
            <person name="Detter J.C."/>
            <person name="Fletcher R."/>
            <person name="Gerhard D.S."/>
            <person name="Goodstein D."/>
            <person name="Graves T."/>
            <person name="Grigoriev I.V."/>
            <person name="Grimwood J."/>
            <person name="Kawashima T."/>
            <person name="Lindquist E."/>
            <person name="Lucas S.M."/>
            <person name="Mead P.E."/>
            <person name="Mitros T."/>
            <person name="Ogino H."/>
            <person name="Ohta Y."/>
            <person name="Poliakov A.V."/>
            <person name="Pollet N."/>
            <person name="Robert J."/>
            <person name="Salamov A."/>
            <person name="Sater A.K."/>
            <person name="Schmutz J."/>
            <person name="Terry A."/>
            <person name="Vize P.D."/>
            <person name="Warren W.C."/>
            <person name="Wells D."/>
            <person name="Wills A."/>
            <person name="Wilson R.K."/>
            <person name="Zimmerman L.B."/>
            <person name="Zorn A.M."/>
            <person name="Grainger R."/>
            <person name="Grammer T."/>
            <person name="Khokha M.K."/>
            <person name="Richardson P.M."/>
            <person name="Rokhsar D.S."/>
        </authorList>
    </citation>
    <scope>NUCLEOTIDE SEQUENCE [LARGE SCALE GENOMIC DNA]</scope>
    <source>
        <strain evidence="21">Nigerian</strain>
    </source>
</reference>
<dbReference type="InterPro" id="IPR017978">
    <property type="entry name" value="GPCR_3_C"/>
</dbReference>
<keyword evidence="10" id="KW-1015">Disulfide bond</keyword>
<feature type="region of interest" description="Disordered" evidence="17">
    <location>
        <begin position="1382"/>
        <end position="1430"/>
    </location>
</feature>
<reference evidence="21" key="2">
    <citation type="submission" date="2020-05" db="UniProtKB">
        <authorList>
            <consortium name="Ensembl"/>
        </authorList>
    </citation>
    <scope>IDENTIFICATION</scope>
</reference>
<dbReference type="GO" id="GO:0045211">
    <property type="term" value="C:postsynaptic membrane"/>
    <property type="evidence" value="ECO:0007669"/>
    <property type="project" value="UniProtKB-SubCell"/>
</dbReference>
<feature type="compositionally biased region" description="Basic and acidic residues" evidence="17">
    <location>
        <begin position="1165"/>
        <end position="1175"/>
    </location>
</feature>
<evidence type="ECO:0000256" key="10">
    <source>
        <dbReference type="ARBA" id="ARBA00023157"/>
    </source>
</evidence>
<evidence type="ECO:0000256" key="6">
    <source>
        <dbReference type="ARBA" id="ARBA00022989"/>
    </source>
</evidence>
<dbReference type="KEGG" id="xtr:100496332"/>
<dbReference type="AGR" id="Xenbase:XB-GENE-994077"/>
<keyword evidence="3" id="KW-1003">Cell membrane</keyword>
<keyword evidence="12" id="KW-0325">Glycoprotein</keyword>
<evidence type="ECO:0000256" key="15">
    <source>
        <dbReference type="ARBA" id="ARBA00023273"/>
    </source>
</evidence>
<keyword evidence="8" id="KW-0297">G-protein coupled receptor</keyword>
<comment type="subcellular location">
    <subcellularLocation>
        <location evidence="1">Cell projection</location>
        <location evidence="1">Neuron projection</location>
    </subcellularLocation>
    <subcellularLocation>
        <location evidence="16">Postsynaptic cell membrane</location>
        <topology evidence="16">Multi-pass membrane protein</topology>
    </subcellularLocation>
</comment>
<feature type="compositionally biased region" description="Polar residues" evidence="17">
    <location>
        <begin position="1493"/>
        <end position="1506"/>
    </location>
</feature>
<feature type="transmembrane region" description="Helical" evidence="18">
    <location>
        <begin position="459"/>
        <end position="482"/>
    </location>
</feature>
<dbReference type="PANTHER" id="PTHR32546:SF7">
    <property type="entry name" value="G-PROTEIN COUPLED RECEPTOR 179-RELATED"/>
    <property type="match status" value="1"/>
</dbReference>
<evidence type="ECO:0000256" key="16">
    <source>
        <dbReference type="ARBA" id="ARBA00034104"/>
    </source>
</evidence>
<feature type="chain" id="PRO_5044634013" evidence="19">
    <location>
        <begin position="21"/>
        <end position="1546"/>
    </location>
</feature>
<dbReference type="GeneTree" id="ENSGT00940000160776"/>
<sequence length="1546" mass="171160">MAVLWWVLLWCHHAQQIVHANESFPWTTNAKEWMPAPTPTPLSTTSPGLPSTSFPSAVSSLAVSAPADTASSSPESTSSLPFSPSTSSTSFSVTTLAPSPDVDKADEEGSKAALNFLHSGDHLLLSEANCSKSFELTDLQGPPPETLLSHIRGPQDSLLHATNFLNMIFQASDMRESSIKEDMEWYHALVRSLAGGQPNIRRALLSLTAHPMSSKPLLLLRATKKGHEILLQDLSSDFYHGRHKGNWGSWDNFHASSSLTKAILLNDLRSLDTPKWSRGDSYIVDLSHVRWSKPFLECEGGHFLQGWMISLSTAFYGLKPDLSPEFKGTLRVDVQLLNLGIDQCAKGPGWFANSHSCDENSTQCISDEKDGSILGRYRCVCQPGYYRTRHEGSEISNVACRPCSEGCATCVDGSPCLVDEDWALRVTVLSVQATGMLAVFLSMLVSYSFRDSKRIRASGLILLETILFGSLLLYFPVFILYFKPSVFRCVALRWVRLLGFCIVYGTIVLKLYRVMKVFLSRTAQRVPYLTSMRLLRMLFVFLLFCIWFLVGWTVGALENLQRGVPVVIRTQTREGLVFYTCDHDRWDYMMSIAEVLFLCWGSFLCYGARSIPSAFHEPRYMGIAIHNEMIVSAAFHVLRFLIVPSLHPDWTLLLFFIHTHGTVTMTLTLLFIPKFLHAGVPPREEIATEVYEDELDMRRSRSNLNSSITSAWSEHSLDPDDIRDELKKLYAQLEVHKTKKMTINNPHLQKKRSSRRGLGRSIMRRITETPDSANRQSTREDKEGSPGSSGGQRRKQQDSGSVKQREESLRQRVLSLRKSHSTYDHMQECKDAGPPSPRESSTRDPSLRDSVMRRNLARNVSMRSRGDSLCHAPLVCKSLSAHNLLADKKPLSVRPGPLQKSHSVMGSGKGPLVGAADIMAERTMEGSRNPLLGGSFDKAEVCPWEVQELPPPSESRSQKHVTYAPGKCSSLDSSLSSEKTNISRKRGDIGSKHHSVGGGEEIKSPSHVGNKYGQSQGATTKQDTDPSSVTVKPGTGSIDSEGLKTKASSLKSKDTAEKNADTLKPLHKSTLKSLVLAVRAFKGKELKDKGKQQASGEGSPLKNKMEEICPWETQSNNANIKNQKPDVLNLSEKGSLCPSPKQDVPKSNKSKEETTSPNPTTKEATPIRKLERMSQLRDAVCPWESMEGPQNVTHKSNSVESRRSEICPWESTDSEGPGGLLSQSGSNLSFPSPSTKVVKGQNGGEWEGEQRSQKADICPWEAGQEKDPKTEAWRAKKAVSLKEQVCPWEDTKEEKPRSEICPWETSDVESVPLGGISGRSLAIKLEELGRQRDAVCPWESEESGGSPGPLSQSHSKTFDASLIKSKTSDSIDLEARRGEICPWESLDSEGTPAVMSQSQSHTWEPASKELGEPCPKMSPQPNKACQGRMSQSKQNSLCSLSSEDTQPLSKILSKSEGRIGDLYFPATPTPHTKRWQHSLREQRSGCTGELRFSVSQQQGHIEQSTAAGGGEDTGNLADICPWEVQEKPTESQANTRKSEVCPWDFQ</sequence>
<evidence type="ECO:0000256" key="5">
    <source>
        <dbReference type="ARBA" id="ARBA00022729"/>
    </source>
</evidence>
<feature type="signal peptide" evidence="19">
    <location>
        <begin position="1"/>
        <end position="20"/>
    </location>
</feature>
<evidence type="ECO:0000256" key="18">
    <source>
        <dbReference type="SAM" id="Phobius"/>
    </source>
</evidence>
<keyword evidence="22" id="KW-1185">Reference proteome</keyword>
<evidence type="ECO:0000256" key="13">
    <source>
        <dbReference type="ARBA" id="ARBA00023224"/>
    </source>
</evidence>
<evidence type="ECO:0000256" key="11">
    <source>
        <dbReference type="ARBA" id="ARBA00023170"/>
    </source>
</evidence>
<dbReference type="CDD" id="cd15293">
    <property type="entry name" value="7tmC_GPR158-like"/>
    <property type="match status" value="1"/>
</dbReference>
<dbReference type="InterPro" id="IPR009030">
    <property type="entry name" value="Growth_fac_rcpt_cys_sf"/>
</dbReference>
<feature type="compositionally biased region" description="Basic and acidic residues" evidence="17">
    <location>
        <begin position="1051"/>
        <end position="1061"/>
    </location>
</feature>
<dbReference type="Bgee" id="ENSXETG00000033123">
    <property type="expression patterns" value="Expressed in brain and 4 other cell types or tissues"/>
</dbReference>
<feature type="transmembrane region" description="Helical" evidence="18">
    <location>
        <begin position="620"/>
        <end position="638"/>
    </location>
</feature>